<dbReference type="Gene3D" id="3.30.750.44">
    <property type="match status" value="1"/>
</dbReference>
<dbReference type="CDD" id="cd07560">
    <property type="entry name" value="Peptidase_S41_CPP"/>
    <property type="match status" value="1"/>
</dbReference>
<dbReference type="SUPFAM" id="SSF52096">
    <property type="entry name" value="ClpP/crotonase"/>
    <property type="match status" value="1"/>
</dbReference>
<dbReference type="NCBIfam" id="TIGR00225">
    <property type="entry name" value="prc"/>
    <property type="match status" value="1"/>
</dbReference>
<feature type="region of interest" description="Disordered" evidence="6">
    <location>
        <begin position="484"/>
        <end position="530"/>
    </location>
</feature>
<comment type="caution">
    <text evidence="9">The sequence shown here is derived from an EMBL/GenBank/DDBJ whole genome shotgun (WGS) entry which is preliminary data.</text>
</comment>
<dbReference type="InterPro" id="IPR005151">
    <property type="entry name" value="Tail-specific_protease"/>
</dbReference>
<dbReference type="GO" id="GO:0007165">
    <property type="term" value="P:signal transduction"/>
    <property type="evidence" value="ECO:0007669"/>
    <property type="project" value="TreeGrafter"/>
</dbReference>
<feature type="compositionally biased region" description="Acidic residues" evidence="6">
    <location>
        <begin position="490"/>
        <end position="530"/>
    </location>
</feature>
<gene>
    <name evidence="9" type="ORF">HNQ40_003490</name>
</gene>
<keyword evidence="4 5" id="KW-0720">Serine protease</keyword>
<dbReference type="GO" id="GO:0006508">
    <property type="term" value="P:proteolysis"/>
    <property type="evidence" value="ECO:0007669"/>
    <property type="project" value="UniProtKB-KW"/>
</dbReference>
<dbReference type="SUPFAM" id="SSF50156">
    <property type="entry name" value="PDZ domain-like"/>
    <property type="match status" value="1"/>
</dbReference>
<dbReference type="InterPro" id="IPR029045">
    <property type="entry name" value="ClpP/crotonase-like_dom_sf"/>
</dbReference>
<dbReference type="GO" id="GO:0030288">
    <property type="term" value="C:outer membrane-bounded periplasmic space"/>
    <property type="evidence" value="ECO:0007669"/>
    <property type="project" value="TreeGrafter"/>
</dbReference>
<sequence>MNNRLIGNLALASAMAVLLAFFVTYRGAWARSTSTLEHIDLLVDLRYELANEYVDEPDQQELIEGAIDGMIESLDDPYTQYFPQEEFEAFNESVRAEFTGIGAEVTIENNRLHIVTPLEDSPAWKSGVMAGDTVMAIEGEDTLNMPINEAISKLKGPAGTDVSITVRHASGEEVDITITRAKIEVQTVRGFKRNADHSYNYFLDPENKVGFIRLTQFSERTTPEVLEALQELKGQGIRALVIDMRYNPGGLLNAAVDISDMFLEEGQTIVSVRGRKVPEQVYKSTSDTLLPEIPVVVLANSFSASASEIVAGALADNGRALFVGERTFGKGSVQQVKRLLGNNAGALKITNAYYYLPSGRNIHRRNKAEDEAWGVDPSENAYVPMTPDQRRERLEARQAQDIINANNGQEHSETVTPEWINETLKDPQLAAALTAILGKLDSGEWPVVGKSNADELVRLAEREQLTKQRELLEETLAEVNEKLAKLDDGQPIEDESVDAEAEAEAEETAADAVIEEAVESAEEPEPALAP</sequence>
<organism evidence="9 10">
    <name type="scientific">Algisphaera agarilytica</name>
    <dbReference type="NCBI Taxonomy" id="1385975"/>
    <lineage>
        <taxon>Bacteria</taxon>
        <taxon>Pseudomonadati</taxon>
        <taxon>Planctomycetota</taxon>
        <taxon>Phycisphaerae</taxon>
        <taxon>Phycisphaerales</taxon>
        <taxon>Phycisphaeraceae</taxon>
        <taxon>Algisphaera</taxon>
    </lineage>
</organism>
<comment type="similarity">
    <text evidence="1 5">Belongs to the peptidase S41A family.</text>
</comment>
<evidence type="ECO:0000256" key="1">
    <source>
        <dbReference type="ARBA" id="ARBA00009179"/>
    </source>
</evidence>
<feature type="domain" description="Tail specific protease" evidence="8">
    <location>
        <begin position="171"/>
        <end position="382"/>
    </location>
</feature>
<evidence type="ECO:0000259" key="8">
    <source>
        <dbReference type="SMART" id="SM00245"/>
    </source>
</evidence>
<evidence type="ECO:0000313" key="9">
    <source>
        <dbReference type="EMBL" id="MBB6431684.1"/>
    </source>
</evidence>
<dbReference type="Pfam" id="PF17820">
    <property type="entry name" value="PDZ_6"/>
    <property type="match status" value="1"/>
</dbReference>
<dbReference type="InterPro" id="IPR055210">
    <property type="entry name" value="CtpA/B_N"/>
</dbReference>
<dbReference type="Gene3D" id="2.30.42.10">
    <property type="match status" value="1"/>
</dbReference>
<evidence type="ECO:0000256" key="4">
    <source>
        <dbReference type="ARBA" id="ARBA00022825"/>
    </source>
</evidence>
<dbReference type="SMART" id="SM00245">
    <property type="entry name" value="TSPc"/>
    <property type="match status" value="1"/>
</dbReference>
<dbReference type="PANTHER" id="PTHR32060">
    <property type="entry name" value="TAIL-SPECIFIC PROTEASE"/>
    <property type="match status" value="1"/>
</dbReference>
<dbReference type="Gene3D" id="3.90.226.10">
    <property type="entry name" value="2-enoyl-CoA Hydratase, Chain A, domain 1"/>
    <property type="match status" value="1"/>
</dbReference>
<name>A0A7X0LM78_9BACT</name>
<dbReference type="CDD" id="cd06782">
    <property type="entry name" value="cpPDZ_CPP-like"/>
    <property type="match status" value="1"/>
</dbReference>
<dbReference type="Pfam" id="PF22694">
    <property type="entry name" value="CtpB_N-like"/>
    <property type="match status" value="1"/>
</dbReference>
<dbReference type="RefSeq" id="WP_184679135.1">
    <property type="nucleotide sequence ID" value="NZ_JACHGY010000001.1"/>
</dbReference>
<accession>A0A7X0LM78</accession>
<dbReference type="EMBL" id="JACHGY010000001">
    <property type="protein sequence ID" value="MBB6431684.1"/>
    <property type="molecule type" value="Genomic_DNA"/>
</dbReference>
<proteinExistence type="inferred from homology"/>
<evidence type="ECO:0000259" key="7">
    <source>
        <dbReference type="SMART" id="SM00228"/>
    </source>
</evidence>
<dbReference type="SMART" id="SM00228">
    <property type="entry name" value="PDZ"/>
    <property type="match status" value="1"/>
</dbReference>
<dbReference type="EC" id="3.4.21.102" evidence="9"/>
<keyword evidence="2 5" id="KW-0645">Protease</keyword>
<dbReference type="InterPro" id="IPR004447">
    <property type="entry name" value="Peptidase_S41A"/>
</dbReference>
<evidence type="ECO:0000256" key="5">
    <source>
        <dbReference type="RuleBase" id="RU004404"/>
    </source>
</evidence>
<evidence type="ECO:0000256" key="3">
    <source>
        <dbReference type="ARBA" id="ARBA00022801"/>
    </source>
</evidence>
<dbReference type="InterPro" id="IPR036034">
    <property type="entry name" value="PDZ_sf"/>
</dbReference>
<dbReference type="PANTHER" id="PTHR32060:SF30">
    <property type="entry name" value="CARBOXY-TERMINAL PROCESSING PROTEASE CTPA"/>
    <property type="match status" value="1"/>
</dbReference>
<evidence type="ECO:0000256" key="6">
    <source>
        <dbReference type="SAM" id="MobiDB-lite"/>
    </source>
</evidence>
<feature type="domain" description="PDZ" evidence="7">
    <location>
        <begin position="99"/>
        <end position="170"/>
    </location>
</feature>
<dbReference type="Proteomes" id="UP000541810">
    <property type="component" value="Unassembled WGS sequence"/>
</dbReference>
<keyword evidence="10" id="KW-1185">Reference proteome</keyword>
<keyword evidence="3 5" id="KW-0378">Hydrolase</keyword>
<dbReference type="AlphaFoldDB" id="A0A7X0LM78"/>
<dbReference type="Pfam" id="PF03572">
    <property type="entry name" value="Peptidase_S41"/>
    <property type="match status" value="1"/>
</dbReference>
<protein>
    <submittedName>
        <fullName evidence="9">Carboxyl-terminal processing protease</fullName>
        <ecNumber evidence="9">3.4.21.102</ecNumber>
    </submittedName>
</protein>
<evidence type="ECO:0000256" key="2">
    <source>
        <dbReference type="ARBA" id="ARBA00022670"/>
    </source>
</evidence>
<dbReference type="GO" id="GO:0004252">
    <property type="term" value="F:serine-type endopeptidase activity"/>
    <property type="evidence" value="ECO:0007669"/>
    <property type="project" value="UniProtKB-EC"/>
</dbReference>
<reference evidence="9 10" key="1">
    <citation type="submission" date="2020-08" db="EMBL/GenBank/DDBJ databases">
        <title>Genomic Encyclopedia of Type Strains, Phase IV (KMG-IV): sequencing the most valuable type-strain genomes for metagenomic binning, comparative biology and taxonomic classification.</title>
        <authorList>
            <person name="Goeker M."/>
        </authorList>
    </citation>
    <scope>NUCLEOTIDE SEQUENCE [LARGE SCALE GENOMIC DNA]</scope>
    <source>
        <strain evidence="9 10">DSM 103725</strain>
    </source>
</reference>
<dbReference type="InterPro" id="IPR001478">
    <property type="entry name" value="PDZ"/>
</dbReference>
<dbReference type="FunFam" id="2.30.42.10:FF:000063">
    <property type="entry name" value="Peptidase, S41 family"/>
    <property type="match status" value="1"/>
</dbReference>
<evidence type="ECO:0000313" key="10">
    <source>
        <dbReference type="Proteomes" id="UP000541810"/>
    </source>
</evidence>
<dbReference type="InterPro" id="IPR041489">
    <property type="entry name" value="PDZ_6"/>
</dbReference>